<evidence type="ECO:0000259" key="1">
    <source>
        <dbReference type="Pfam" id="PF12957"/>
    </source>
</evidence>
<accession>A0A413YUL5</accession>
<reference evidence="2 3" key="1">
    <citation type="submission" date="2018-08" db="EMBL/GenBank/DDBJ databases">
        <title>A genome reference for cultivated species of the human gut microbiota.</title>
        <authorList>
            <person name="Zou Y."/>
            <person name="Xue W."/>
            <person name="Luo G."/>
        </authorList>
    </citation>
    <scope>NUCLEOTIDE SEQUENCE [LARGE SCALE GENOMIC DNA]</scope>
    <source>
        <strain evidence="2 3">AM37-3BH</strain>
    </source>
</reference>
<evidence type="ECO:0000313" key="2">
    <source>
        <dbReference type="EMBL" id="RHC12733.1"/>
    </source>
</evidence>
<dbReference type="InterPro" id="IPR024559">
    <property type="entry name" value="DUF3846"/>
</dbReference>
<comment type="caution">
    <text evidence="2">The sequence shown here is derived from an EMBL/GenBank/DDBJ whole genome shotgun (WGS) entry which is preliminary data.</text>
</comment>
<dbReference type="AlphaFoldDB" id="A0A413YUL5"/>
<feature type="domain" description="DUF3846" evidence="1">
    <location>
        <begin position="4"/>
        <end position="98"/>
    </location>
</feature>
<proteinExistence type="predicted"/>
<protein>
    <submittedName>
        <fullName evidence="2">DUF3846 domain-containing protein</fullName>
    </submittedName>
</protein>
<organism evidence="2 3">
    <name type="scientific">Lachnospira eligens</name>
    <dbReference type="NCBI Taxonomy" id="39485"/>
    <lineage>
        <taxon>Bacteria</taxon>
        <taxon>Bacillati</taxon>
        <taxon>Bacillota</taxon>
        <taxon>Clostridia</taxon>
        <taxon>Lachnospirales</taxon>
        <taxon>Lachnospiraceae</taxon>
        <taxon>Lachnospira</taxon>
    </lineage>
</organism>
<name>A0A413YUL5_9FIRM</name>
<sequence length="120" mass="13281">MDKIKILKVEPGKPPCVKEIANDFKASQVEVEGDIECVGFGDGCVAVINAEGKLNGMQPNRRNGDDIICGPFFICGDTPDGDFISLTEQQIEEYTRRFGEIEQFTGQEPELEPHMTILAF</sequence>
<dbReference type="EMBL" id="QSHM01000009">
    <property type="protein sequence ID" value="RHC12733.1"/>
    <property type="molecule type" value="Genomic_DNA"/>
</dbReference>
<dbReference type="Pfam" id="PF12957">
    <property type="entry name" value="DUF3846"/>
    <property type="match status" value="1"/>
</dbReference>
<evidence type="ECO:0000313" key="3">
    <source>
        <dbReference type="Proteomes" id="UP000285844"/>
    </source>
</evidence>
<dbReference type="RefSeq" id="WP_118362767.1">
    <property type="nucleotide sequence ID" value="NZ_QSHM01000009.1"/>
</dbReference>
<dbReference type="Proteomes" id="UP000285844">
    <property type="component" value="Unassembled WGS sequence"/>
</dbReference>
<gene>
    <name evidence="2" type="ORF">DW858_08770</name>
</gene>